<dbReference type="eggNOG" id="ENOG50348EP">
    <property type="taxonomic scope" value="Bacteria"/>
</dbReference>
<accession>A0A066YH83</accession>
<keyword evidence="3" id="KW-1185">Reference proteome</keyword>
<evidence type="ECO:0000256" key="1">
    <source>
        <dbReference type="SAM" id="MobiDB-lite"/>
    </source>
</evidence>
<proteinExistence type="predicted"/>
<dbReference type="AlphaFoldDB" id="A0A066YH83"/>
<dbReference type="HOGENOM" id="CLU_1774955_0_0_11"/>
<dbReference type="Proteomes" id="UP000027178">
    <property type="component" value="Unassembled WGS sequence"/>
</dbReference>
<feature type="region of interest" description="Disordered" evidence="1">
    <location>
        <begin position="68"/>
        <end position="88"/>
    </location>
</feature>
<comment type="caution">
    <text evidence="2">The sequence shown here is derived from an EMBL/GenBank/DDBJ whole genome shotgun (WGS) entry which is preliminary data.</text>
</comment>
<dbReference type="PATRIC" id="fig|1348663.4.peg.7463"/>
<evidence type="ECO:0000313" key="3">
    <source>
        <dbReference type="Proteomes" id="UP000027178"/>
    </source>
</evidence>
<gene>
    <name evidence="2" type="ORF">KCH_77410</name>
</gene>
<protein>
    <submittedName>
        <fullName evidence="2">Uncharacterized protein</fullName>
    </submittedName>
</protein>
<name>A0A066YH83_9ACTN</name>
<reference evidence="2 3" key="1">
    <citation type="submission" date="2014-05" db="EMBL/GenBank/DDBJ databases">
        <title>Draft Genome Sequence of Kitasatospora cheerisanensis KCTC 2395.</title>
        <authorList>
            <person name="Nam D.H."/>
        </authorList>
    </citation>
    <scope>NUCLEOTIDE SEQUENCE [LARGE SCALE GENOMIC DNA]</scope>
    <source>
        <strain evidence="2 3">KCTC 2395</strain>
    </source>
</reference>
<dbReference type="EMBL" id="JNBY01000174">
    <property type="protein sequence ID" value="KDN80507.1"/>
    <property type="molecule type" value="Genomic_DNA"/>
</dbReference>
<evidence type="ECO:0000313" key="2">
    <source>
        <dbReference type="EMBL" id="KDN80507.1"/>
    </source>
</evidence>
<sequence length="146" mass="15982">MDEYDEQLLRGRVYGAEHDDPGPRPGHEYRELVGGPLDGLLLDVTGWETDMLECGAALVTELGHYGGGAAPTTSRVPTTRRDGTGRATPRRARAWVGLEWPRAPSTAGSSVTNLKQHQQCPAVRLLSVQFWSLSGGMLWQLNCLVR</sequence>
<organism evidence="2 3">
    <name type="scientific">Kitasatospora cheerisanensis KCTC 2395</name>
    <dbReference type="NCBI Taxonomy" id="1348663"/>
    <lineage>
        <taxon>Bacteria</taxon>
        <taxon>Bacillati</taxon>
        <taxon>Actinomycetota</taxon>
        <taxon>Actinomycetes</taxon>
        <taxon>Kitasatosporales</taxon>
        <taxon>Streptomycetaceae</taxon>
        <taxon>Kitasatospora</taxon>
    </lineage>
</organism>